<keyword evidence="2" id="KW-1185">Reference proteome</keyword>
<name>A0ACC1NM61_9HYPO</name>
<gene>
    <name evidence="1" type="ORF">NQ176_g2809</name>
</gene>
<organism evidence="1 2">
    <name type="scientific">Zarea fungicola</name>
    <dbReference type="NCBI Taxonomy" id="93591"/>
    <lineage>
        <taxon>Eukaryota</taxon>
        <taxon>Fungi</taxon>
        <taxon>Dikarya</taxon>
        <taxon>Ascomycota</taxon>
        <taxon>Pezizomycotina</taxon>
        <taxon>Sordariomycetes</taxon>
        <taxon>Hypocreomycetidae</taxon>
        <taxon>Hypocreales</taxon>
        <taxon>Cordycipitaceae</taxon>
        <taxon>Zarea</taxon>
    </lineage>
</organism>
<dbReference type="Proteomes" id="UP001143910">
    <property type="component" value="Unassembled WGS sequence"/>
</dbReference>
<protein>
    <submittedName>
        <fullName evidence="1">Uncharacterized protein</fullName>
    </submittedName>
</protein>
<proteinExistence type="predicted"/>
<evidence type="ECO:0000313" key="2">
    <source>
        <dbReference type="Proteomes" id="UP001143910"/>
    </source>
</evidence>
<dbReference type="EMBL" id="JANJQO010000221">
    <property type="protein sequence ID" value="KAJ2980159.1"/>
    <property type="molecule type" value="Genomic_DNA"/>
</dbReference>
<comment type="caution">
    <text evidence="1">The sequence shown here is derived from an EMBL/GenBank/DDBJ whole genome shotgun (WGS) entry which is preliminary data.</text>
</comment>
<accession>A0ACC1NM61</accession>
<evidence type="ECO:0000313" key="1">
    <source>
        <dbReference type="EMBL" id="KAJ2980159.1"/>
    </source>
</evidence>
<reference evidence="1" key="1">
    <citation type="submission" date="2022-08" db="EMBL/GenBank/DDBJ databases">
        <title>Genome Sequence of Lecanicillium fungicola.</title>
        <authorList>
            <person name="Buettner E."/>
        </authorList>
    </citation>
    <scope>NUCLEOTIDE SEQUENCE</scope>
    <source>
        <strain evidence="1">Babe33</strain>
    </source>
</reference>
<sequence length="140" mass="15825">MGEIGGDSQLSVRFRHGVHTIYLYVEAQAPFSDITKELAEILQDRYPDGLTTSLEPPIRTDIPSEPKFVYGVLNKHDDPSQGWKRINVGDDESFTPQKFGLKDNSLVAFMLVSDEDEGDDVVFQVEWPAEDDEAMYDDEP</sequence>